<proteinExistence type="predicted"/>
<dbReference type="Proteomes" id="UP001180087">
    <property type="component" value="Chromosome"/>
</dbReference>
<name>A0ABY9KZT4_9BACI</name>
<dbReference type="RefSeq" id="WP_348029712.1">
    <property type="nucleotide sequence ID" value="NZ_CP129113.1"/>
</dbReference>
<evidence type="ECO:0000313" key="2">
    <source>
        <dbReference type="Proteomes" id="UP001180087"/>
    </source>
</evidence>
<keyword evidence="2" id="KW-1185">Reference proteome</keyword>
<reference evidence="1" key="1">
    <citation type="submission" date="2023-06" db="EMBL/GenBank/DDBJ databases">
        <title>A Treasure from Seagulls: Isolation and Description of Aciduricobacillus qingdaonensis gen. nov., sp. nov., a Rare Obligately Uric Acid-utilizing Member in the Family Bacillaceae.</title>
        <authorList>
            <person name="Liu W."/>
            <person name="Wang B."/>
        </authorList>
    </citation>
    <scope>NUCLEOTIDE SEQUENCE</scope>
    <source>
        <strain evidence="1">44XB</strain>
    </source>
</reference>
<sequence length="100" mass="12127">MKRATERILEKMPNLKCCLSSDQNMILQNETLSKLNEIEQSFLKLAWFFENPTEQNFNLESIYKNLKNEWLSFSLELIVYYFMYDTQLMKALYMVKEDDF</sequence>
<accession>A0ABY9KZT4</accession>
<gene>
    <name evidence="1" type="ORF">QR721_06910</name>
</gene>
<organism evidence="1 2">
    <name type="scientific">Aciduricibacillus chroicocephali</name>
    <dbReference type="NCBI Taxonomy" id="3054939"/>
    <lineage>
        <taxon>Bacteria</taxon>
        <taxon>Bacillati</taxon>
        <taxon>Bacillota</taxon>
        <taxon>Bacilli</taxon>
        <taxon>Bacillales</taxon>
        <taxon>Bacillaceae</taxon>
        <taxon>Aciduricibacillus</taxon>
    </lineage>
</organism>
<protein>
    <submittedName>
        <fullName evidence="1">Uncharacterized protein</fullName>
    </submittedName>
</protein>
<dbReference type="EMBL" id="CP129113">
    <property type="protein sequence ID" value="WLV25922.1"/>
    <property type="molecule type" value="Genomic_DNA"/>
</dbReference>
<evidence type="ECO:0000313" key="1">
    <source>
        <dbReference type="EMBL" id="WLV25922.1"/>
    </source>
</evidence>